<dbReference type="InterPro" id="IPR000782">
    <property type="entry name" value="FAS1_domain"/>
</dbReference>
<dbReference type="EMBL" id="JACRUM010000001">
    <property type="protein sequence ID" value="MBC5862134.1"/>
    <property type="molecule type" value="Genomic_DNA"/>
</dbReference>
<dbReference type="RefSeq" id="WP_166132784.1">
    <property type="nucleotide sequence ID" value="NZ_JAAOBY010000001.1"/>
</dbReference>
<evidence type="ECO:0000259" key="2">
    <source>
        <dbReference type="PROSITE" id="PS50213"/>
    </source>
</evidence>
<dbReference type="Proteomes" id="UP000621670">
    <property type="component" value="Unassembled WGS sequence"/>
</dbReference>
<gene>
    <name evidence="3" type="ORF">H8R26_01740</name>
</gene>
<dbReference type="PANTHER" id="PTHR10900">
    <property type="entry name" value="PERIOSTIN-RELATED"/>
    <property type="match status" value="1"/>
</dbReference>
<comment type="caution">
    <text evidence="3">The sequence shown here is derived from an EMBL/GenBank/DDBJ whole genome shotgun (WGS) entry which is preliminary data.</text>
</comment>
<dbReference type="Pfam" id="PF02469">
    <property type="entry name" value="Fasciclin"/>
    <property type="match status" value="2"/>
</dbReference>
<protein>
    <submittedName>
        <fullName evidence="3">Fasciclin domain-containing protein</fullName>
    </submittedName>
</protein>
<sequence length="342" mass="35316">MKIKNQILSFVTMLAVAFVTFSCSTDEPKEVTPLKSIVEIAKADPANFSILVDALRKTGLESTLTSAGSYTVFAPTNAAFTAAGYSSASINALTAPADNTAINNLRLILQNHVIGLGTRANDLLAAGYTRTFAAVRVPASASSNVNINLFVNKVGTDVLVNGGVANGGAKVTSADIEASNGIVHVVDGVILLPTIVSHIKANPNLSSLLGVVASTAQASVLTTLNGATAAAPLTVYAPENAAFTAATATNGYLVGKSDAQVTSILRYHLENGNRAPSSTTSYSTSADVAITTLFTPNRFTILQGTVKIKDVVGTTNGTVKTFNIQGTNGVVQVIDKVLQPFQ</sequence>
<reference evidence="3 4" key="1">
    <citation type="submission" date="2020-08" db="EMBL/GenBank/DDBJ databases">
        <title>Description of novel Flavobacterium F-400 isolate.</title>
        <authorList>
            <person name="Saticioglu I."/>
            <person name="Duman M."/>
            <person name="Altun S."/>
        </authorList>
    </citation>
    <scope>NUCLEOTIDE SEQUENCE [LARGE SCALE GENOMIC DNA]</scope>
    <source>
        <strain evidence="3 4">F-400</strain>
    </source>
</reference>
<evidence type="ECO:0000313" key="3">
    <source>
        <dbReference type="EMBL" id="MBC5862134.1"/>
    </source>
</evidence>
<feature type="chain" id="PRO_5046894737" evidence="1">
    <location>
        <begin position="18"/>
        <end position="342"/>
    </location>
</feature>
<feature type="domain" description="FAS1" evidence="2">
    <location>
        <begin position="192"/>
        <end position="338"/>
    </location>
</feature>
<evidence type="ECO:0000256" key="1">
    <source>
        <dbReference type="SAM" id="SignalP"/>
    </source>
</evidence>
<feature type="signal peptide" evidence="1">
    <location>
        <begin position="1"/>
        <end position="17"/>
    </location>
</feature>
<feature type="domain" description="FAS1" evidence="2">
    <location>
        <begin position="35"/>
        <end position="190"/>
    </location>
</feature>
<name>A0ABR7JD95_9FLAO</name>
<keyword evidence="4" id="KW-1185">Reference proteome</keyword>
<dbReference type="InterPro" id="IPR036378">
    <property type="entry name" value="FAS1_dom_sf"/>
</dbReference>
<dbReference type="SMART" id="SM00554">
    <property type="entry name" value="FAS1"/>
    <property type="match status" value="2"/>
</dbReference>
<dbReference type="SUPFAM" id="SSF82153">
    <property type="entry name" value="FAS1 domain"/>
    <property type="match status" value="2"/>
</dbReference>
<dbReference type="Gene3D" id="2.30.180.10">
    <property type="entry name" value="FAS1 domain"/>
    <property type="match status" value="2"/>
</dbReference>
<dbReference type="PANTHER" id="PTHR10900:SF77">
    <property type="entry name" value="FI19380P1"/>
    <property type="match status" value="1"/>
</dbReference>
<dbReference type="InterPro" id="IPR050904">
    <property type="entry name" value="Adhesion/Biosynth-related"/>
</dbReference>
<organism evidence="3 4">
    <name type="scientific">Flavobacterium turcicum</name>
    <dbReference type="NCBI Taxonomy" id="2764718"/>
    <lineage>
        <taxon>Bacteria</taxon>
        <taxon>Pseudomonadati</taxon>
        <taxon>Bacteroidota</taxon>
        <taxon>Flavobacteriia</taxon>
        <taxon>Flavobacteriales</taxon>
        <taxon>Flavobacteriaceae</taxon>
        <taxon>Flavobacterium</taxon>
    </lineage>
</organism>
<evidence type="ECO:0000313" key="4">
    <source>
        <dbReference type="Proteomes" id="UP000621670"/>
    </source>
</evidence>
<proteinExistence type="predicted"/>
<keyword evidence="1" id="KW-0732">Signal</keyword>
<accession>A0ABR7JD95</accession>
<dbReference type="PROSITE" id="PS50213">
    <property type="entry name" value="FAS1"/>
    <property type="match status" value="2"/>
</dbReference>
<dbReference type="PROSITE" id="PS51257">
    <property type="entry name" value="PROKAR_LIPOPROTEIN"/>
    <property type="match status" value="1"/>
</dbReference>